<evidence type="ECO:0000256" key="6">
    <source>
        <dbReference type="ARBA" id="ARBA00022898"/>
    </source>
</evidence>
<evidence type="ECO:0000256" key="2">
    <source>
        <dbReference type="ARBA" id="ARBA00007441"/>
    </source>
</evidence>
<keyword evidence="6" id="KW-0663">Pyridoxal phosphate</keyword>
<dbReference type="GO" id="GO:0030170">
    <property type="term" value="F:pyridoxal phosphate binding"/>
    <property type="evidence" value="ECO:0007669"/>
    <property type="project" value="InterPro"/>
</dbReference>
<comment type="subunit">
    <text evidence="3">Homodimer.</text>
</comment>
<comment type="cofactor">
    <cofactor evidence="1">
        <name>pyridoxal 5'-phosphate</name>
        <dbReference type="ChEBI" id="CHEBI:597326"/>
    </cofactor>
</comment>
<dbReference type="KEGG" id="cfem:HCR03_15925"/>
<dbReference type="Proteomes" id="UP000469440">
    <property type="component" value="Unassembled WGS sequence"/>
</dbReference>
<accession>A0A6N8HWA3</accession>
<reference evidence="9 11" key="2">
    <citation type="submission" date="2020-08" db="EMBL/GenBank/DDBJ databases">
        <title>The isolate Caproiciproducens sp. 7D4C2 produces n-caproate at mildly acidic conditions from hexoses: genome and rBOX comparison with related strains and chain-elongating bacteria.</title>
        <authorList>
            <person name="Esquivel-Elizondo S."/>
            <person name="Bagci C."/>
            <person name="Temovska M."/>
            <person name="Jeon B.S."/>
            <person name="Bessarab I."/>
            <person name="Williams R.B.H."/>
            <person name="Huson D.H."/>
            <person name="Angenent L.T."/>
        </authorList>
    </citation>
    <scope>NUCLEOTIDE SEQUENCE [LARGE SCALE GENOMIC DNA]</scope>
    <source>
        <strain evidence="9 11">7D4C2</strain>
    </source>
</reference>
<evidence type="ECO:0000256" key="4">
    <source>
        <dbReference type="ARBA" id="ARBA00022576"/>
    </source>
</evidence>
<evidence type="ECO:0000256" key="3">
    <source>
        <dbReference type="ARBA" id="ARBA00011738"/>
    </source>
</evidence>
<dbReference type="GO" id="GO:0047536">
    <property type="term" value="F:2-aminoadipate transaminase activity"/>
    <property type="evidence" value="ECO:0007669"/>
    <property type="project" value="UniProtKB-EC"/>
</dbReference>
<comment type="similarity">
    <text evidence="2">Belongs to the class-I pyridoxal-phosphate-dependent aminotransferase family.</text>
</comment>
<proteinExistence type="inferred from homology"/>
<dbReference type="InterPro" id="IPR015422">
    <property type="entry name" value="PyrdxlP-dep_Trfase_small"/>
</dbReference>
<evidence type="ECO:0000256" key="1">
    <source>
        <dbReference type="ARBA" id="ARBA00001933"/>
    </source>
</evidence>
<dbReference type="Gene3D" id="3.90.1150.10">
    <property type="entry name" value="Aspartate Aminotransferase, domain 1"/>
    <property type="match status" value="1"/>
</dbReference>
<keyword evidence="10" id="KW-1185">Reference proteome</keyword>
<dbReference type="RefSeq" id="WP_066642013.1">
    <property type="nucleotide sequence ID" value="NZ_CP060286.1"/>
</dbReference>
<evidence type="ECO:0000313" key="8">
    <source>
        <dbReference type="EMBL" id="MVB10081.1"/>
    </source>
</evidence>
<evidence type="ECO:0000256" key="5">
    <source>
        <dbReference type="ARBA" id="ARBA00022679"/>
    </source>
</evidence>
<dbReference type="FunFam" id="3.40.640.10:FF:000053">
    <property type="entry name" value="Aminotransferase, class I"/>
    <property type="match status" value="1"/>
</dbReference>
<keyword evidence="5 8" id="KW-0808">Transferase</keyword>
<dbReference type="Pfam" id="PF00155">
    <property type="entry name" value="Aminotran_1_2"/>
    <property type="match status" value="1"/>
</dbReference>
<dbReference type="OrthoDB" id="9802328at2"/>
<keyword evidence="4 8" id="KW-0032">Aminotransferase</keyword>
<sequence>MEYQFSRRVLELKPSAIREIFKYAADPQVISLSAGNPAPEAFPVREIAEISAGILAQRPIDALQYGTTEGYTPLRGHLAAYLKETSGIGSDGDDLIITSGAQQIMDLFTKSVVDEEDTIVCEAPSFLGALNTYRSYRAKLRGVPMESDGISLEGLEQALKEEKRVKFIYTIPNFQNPTGATMSLAKRHGMYELAKKYGVMILEDNPYGDLRFQGEDLPAIKSFDTEGIVLYSGTFSKVVAPGIRVGYAVGPKPILQKMIVCKQGEDVHTNIWGQMLCDELMTKYDFGAHLARLREVYRKKSKVAVDAMNRWLLPKITYLPIEGGLFFWCTLPNGIDMLEFVKRAIDHKVCVVPGNAFLTDESKPCQSFRINYTTPTDENLVRGIQLLGEVASDMIP</sequence>
<name>A0A6N8HWA3_9FIRM</name>
<dbReference type="InterPro" id="IPR015421">
    <property type="entry name" value="PyrdxlP-dep_Trfase_major"/>
</dbReference>
<protein>
    <submittedName>
        <fullName evidence="8">2-aminoadipate transaminase</fullName>
        <ecNumber evidence="8">2.6.1.39</ecNumber>
    </submittedName>
    <submittedName>
        <fullName evidence="9">PLP-dependent aminotransferase family protein</fullName>
    </submittedName>
</protein>
<evidence type="ECO:0000259" key="7">
    <source>
        <dbReference type="Pfam" id="PF00155"/>
    </source>
</evidence>
<dbReference type="PANTHER" id="PTHR42790:SF19">
    <property type="entry name" value="KYNURENINE_ALPHA-AMINOADIPATE AMINOTRANSFERASE, MITOCHONDRIAL"/>
    <property type="match status" value="1"/>
</dbReference>
<dbReference type="EMBL" id="CP060286">
    <property type="protein sequence ID" value="QNK40155.1"/>
    <property type="molecule type" value="Genomic_DNA"/>
</dbReference>
<dbReference type="InterPro" id="IPR004839">
    <property type="entry name" value="Aminotransferase_I/II_large"/>
</dbReference>
<reference evidence="8 10" key="1">
    <citation type="submission" date="2019-09" db="EMBL/GenBank/DDBJ databases">
        <title>Genome sequence of Clostridium sp. EA1.</title>
        <authorList>
            <person name="Poehlein A."/>
            <person name="Bengelsdorf F.R."/>
            <person name="Daniel R."/>
        </authorList>
    </citation>
    <scope>NUCLEOTIDE SEQUENCE [LARGE SCALE GENOMIC DNA]</scope>
    <source>
        <strain evidence="8 10">EA1</strain>
    </source>
</reference>
<evidence type="ECO:0000313" key="9">
    <source>
        <dbReference type="EMBL" id="QNK40155.1"/>
    </source>
</evidence>
<dbReference type="Gene3D" id="3.40.640.10">
    <property type="entry name" value="Type I PLP-dependent aspartate aminotransferase-like (Major domain)"/>
    <property type="match status" value="1"/>
</dbReference>
<dbReference type="SUPFAM" id="SSF53383">
    <property type="entry name" value="PLP-dependent transferases"/>
    <property type="match status" value="1"/>
</dbReference>
<dbReference type="CDD" id="cd00609">
    <property type="entry name" value="AAT_like"/>
    <property type="match status" value="1"/>
</dbReference>
<accession>A0A7G8T964</accession>
<dbReference type="InterPro" id="IPR050859">
    <property type="entry name" value="Class-I_PLP-dep_aminotransf"/>
</dbReference>
<dbReference type="EMBL" id="VWXL01000019">
    <property type="protein sequence ID" value="MVB10081.1"/>
    <property type="molecule type" value="Genomic_DNA"/>
</dbReference>
<organism evidence="8 10">
    <name type="scientific">Caproicibacter fermentans</name>
    <dbReference type="NCBI Taxonomy" id="2576756"/>
    <lineage>
        <taxon>Bacteria</taxon>
        <taxon>Bacillati</taxon>
        <taxon>Bacillota</taxon>
        <taxon>Clostridia</taxon>
        <taxon>Eubacteriales</taxon>
        <taxon>Acutalibacteraceae</taxon>
        <taxon>Caproicibacter</taxon>
    </lineage>
</organism>
<feature type="domain" description="Aminotransferase class I/classII large" evidence="7">
    <location>
        <begin position="28"/>
        <end position="384"/>
    </location>
</feature>
<dbReference type="EC" id="2.6.1.39" evidence="8"/>
<evidence type="ECO:0000313" key="10">
    <source>
        <dbReference type="Proteomes" id="UP000469440"/>
    </source>
</evidence>
<dbReference type="InterPro" id="IPR015424">
    <property type="entry name" value="PyrdxlP-dep_Trfase"/>
</dbReference>
<evidence type="ECO:0000313" key="11">
    <source>
        <dbReference type="Proteomes" id="UP000515909"/>
    </source>
</evidence>
<dbReference type="Proteomes" id="UP000515909">
    <property type="component" value="Chromosome"/>
</dbReference>
<dbReference type="GO" id="GO:1901605">
    <property type="term" value="P:alpha-amino acid metabolic process"/>
    <property type="evidence" value="ECO:0007669"/>
    <property type="project" value="TreeGrafter"/>
</dbReference>
<dbReference type="PANTHER" id="PTHR42790">
    <property type="entry name" value="AMINOTRANSFERASE"/>
    <property type="match status" value="1"/>
</dbReference>
<gene>
    <name evidence="8" type="primary">lysN_1</name>
    <name evidence="8" type="ORF">CAFE_07540</name>
    <name evidence="9" type="ORF">HCR03_15925</name>
</gene>
<dbReference type="AlphaFoldDB" id="A0A6N8HWA3"/>